<evidence type="ECO:0000256" key="3">
    <source>
        <dbReference type="SAM" id="SignalP"/>
    </source>
</evidence>
<dbReference type="Gene3D" id="3.90.76.10">
    <property type="entry name" value="Dipeptide-binding Protein, Domain 1"/>
    <property type="match status" value="1"/>
</dbReference>
<dbReference type="PANTHER" id="PTHR30290:SF38">
    <property type="entry name" value="D,D-DIPEPTIDE-BINDING PERIPLASMIC PROTEIN DDPA-RELATED"/>
    <property type="match status" value="1"/>
</dbReference>
<feature type="chain" id="PRO_5002640074" evidence="3">
    <location>
        <begin position="28"/>
        <end position="527"/>
    </location>
</feature>
<dbReference type="GeneID" id="76460469"/>
<evidence type="ECO:0000256" key="1">
    <source>
        <dbReference type="ARBA" id="ARBA00005695"/>
    </source>
</evidence>
<dbReference type="InterPro" id="IPR030678">
    <property type="entry name" value="Peptide/Ni-bd"/>
</dbReference>
<dbReference type="InterPro" id="IPR000914">
    <property type="entry name" value="SBP_5_dom"/>
</dbReference>
<dbReference type="GO" id="GO:0043190">
    <property type="term" value="C:ATP-binding cassette (ABC) transporter complex"/>
    <property type="evidence" value="ECO:0007669"/>
    <property type="project" value="InterPro"/>
</dbReference>
<keyword evidence="2 3" id="KW-0732">Signal</keyword>
<evidence type="ECO:0000259" key="4">
    <source>
        <dbReference type="Pfam" id="PF00496"/>
    </source>
</evidence>
<name>A1WJ13_VEREI</name>
<keyword evidence="6" id="KW-1185">Reference proteome</keyword>
<dbReference type="eggNOG" id="COG0747">
    <property type="taxonomic scope" value="Bacteria"/>
</dbReference>
<accession>A1WJ13</accession>
<proteinExistence type="inferred from homology"/>
<dbReference type="STRING" id="391735.Veis_1867"/>
<dbReference type="EMBL" id="CP000542">
    <property type="protein sequence ID" value="ABM57620.1"/>
    <property type="molecule type" value="Genomic_DNA"/>
</dbReference>
<dbReference type="GO" id="GO:0015833">
    <property type="term" value="P:peptide transport"/>
    <property type="evidence" value="ECO:0007669"/>
    <property type="project" value="TreeGrafter"/>
</dbReference>
<evidence type="ECO:0000313" key="5">
    <source>
        <dbReference type="EMBL" id="ABM57620.1"/>
    </source>
</evidence>
<dbReference type="PIRSF" id="PIRSF002741">
    <property type="entry name" value="MppA"/>
    <property type="match status" value="1"/>
</dbReference>
<dbReference type="GO" id="GO:1904680">
    <property type="term" value="F:peptide transmembrane transporter activity"/>
    <property type="evidence" value="ECO:0007669"/>
    <property type="project" value="TreeGrafter"/>
</dbReference>
<evidence type="ECO:0000256" key="2">
    <source>
        <dbReference type="ARBA" id="ARBA00022729"/>
    </source>
</evidence>
<dbReference type="Gene3D" id="3.40.190.10">
    <property type="entry name" value="Periplasmic binding protein-like II"/>
    <property type="match status" value="1"/>
</dbReference>
<evidence type="ECO:0000313" key="6">
    <source>
        <dbReference type="Proteomes" id="UP000000374"/>
    </source>
</evidence>
<protein>
    <submittedName>
        <fullName evidence="5">Extracellular solute-binding protein, family 5</fullName>
    </submittedName>
</protein>
<organism evidence="5 6">
    <name type="scientific">Verminephrobacter eiseniae (strain EF01-2)</name>
    <dbReference type="NCBI Taxonomy" id="391735"/>
    <lineage>
        <taxon>Bacteria</taxon>
        <taxon>Pseudomonadati</taxon>
        <taxon>Pseudomonadota</taxon>
        <taxon>Betaproteobacteria</taxon>
        <taxon>Burkholderiales</taxon>
        <taxon>Comamonadaceae</taxon>
        <taxon>Verminephrobacter</taxon>
    </lineage>
</organism>
<dbReference type="PANTHER" id="PTHR30290">
    <property type="entry name" value="PERIPLASMIC BINDING COMPONENT OF ABC TRANSPORTER"/>
    <property type="match status" value="1"/>
</dbReference>
<dbReference type="InterPro" id="IPR039424">
    <property type="entry name" value="SBP_5"/>
</dbReference>
<dbReference type="Gene3D" id="3.10.105.10">
    <property type="entry name" value="Dipeptide-binding Protein, Domain 3"/>
    <property type="match status" value="1"/>
</dbReference>
<comment type="similarity">
    <text evidence="1">Belongs to the bacterial solute-binding protein 5 family.</text>
</comment>
<reference evidence="6" key="1">
    <citation type="submission" date="2006-12" db="EMBL/GenBank/DDBJ databases">
        <title>Complete sequence of chromosome 1 of Verminephrobacter eiseniae EF01-2.</title>
        <authorList>
            <person name="Copeland A."/>
            <person name="Lucas S."/>
            <person name="Lapidus A."/>
            <person name="Barry K."/>
            <person name="Detter J.C."/>
            <person name="Glavina del Rio T."/>
            <person name="Dalin E."/>
            <person name="Tice H."/>
            <person name="Pitluck S."/>
            <person name="Chertkov O."/>
            <person name="Brettin T."/>
            <person name="Bruce D."/>
            <person name="Han C."/>
            <person name="Tapia R."/>
            <person name="Gilna P."/>
            <person name="Schmutz J."/>
            <person name="Larimer F."/>
            <person name="Land M."/>
            <person name="Hauser L."/>
            <person name="Kyrpides N."/>
            <person name="Kim E."/>
            <person name="Stahl D."/>
            <person name="Richardson P."/>
        </authorList>
    </citation>
    <scope>NUCLEOTIDE SEQUENCE [LARGE SCALE GENOMIC DNA]</scope>
    <source>
        <strain evidence="6">EF01-2</strain>
    </source>
</reference>
<dbReference type="Proteomes" id="UP000000374">
    <property type="component" value="Chromosome"/>
</dbReference>
<dbReference type="HOGENOM" id="CLU_017028_7_1_4"/>
<gene>
    <name evidence="5" type="ordered locus">Veis_1867</name>
</gene>
<dbReference type="GO" id="GO:0030288">
    <property type="term" value="C:outer membrane-bounded periplasmic space"/>
    <property type="evidence" value="ECO:0007669"/>
    <property type="project" value="UniProtKB-ARBA"/>
</dbReference>
<dbReference type="CDD" id="cd08502">
    <property type="entry name" value="PBP2_NikA_DppA_OppA_like_16"/>
    <property type="match status" value="1"/>
</dbReference>
<feature type="domain" description="Solute-binding protein family 5" evidence="4">
    <location>
        <begin position="72"/>
        <end position="420"/>
    </location>
</feature>
<dbReference type="SUPFAM" id="SSF53850">
    <property type="entry name" value="Periplasmic binding protein-like II"/>
    <property type="match status" value="1"/>
</dbReference>
<feature type="signal peptide" evidence="3">
    <location>
        <begin position="1"/>
        <end position="27"/>
    </location>
</feature>
<sequence>MRLNHFACAAALLAATAAALVPAPAQAQTKTLRFVPHADLKILDPGFTTAYISRNFGYMVYDTLFALDGNGKPQPQMVDSYTRSQDGLAWTFVLRPGLKFSDGKDVTAADAVASIERWAMRDPFGAALKNAGAQWAGIDAATFRLSLKRPFEMVLDALSKPSSFALVVLPQRLAQRPTTAPLSEVVGSGPYLFKRDEWVPGNKTVFVRNPGYVPRKEPPSGLAGSKQAHFDRIEWLYLPDSNSAVAALRRGEVDFIESLPADFIASMQTDPGMNLQSSGAYQGQLVMNHLHPPFDNPKVRQAVLQAVDQERFMAAIGYPPNMRMAHCATYFICGSPNETAAGAEPYRKADLARARQMLRDAGYKNEKVLLLVPSDVTYLNALALVMQQTMKSIGLNVEPVSMDWSSVTARRAKRNAPDAGGWSAYATVANEFSANSPIANIYLSAACGNTLPGWPCDQRLDALRAAWLYETAPARRRQLLDDFQRRAYETVPYVSLGQYQAASVARKELKGTDKLWAGIPNLWVLDK</sequence>
<dbReference type="Pfam" id="PF00496">
    <property type="entry name" value="SBP_bac_5"/>
    <property type="match status" value="1"/>
</dbReference>
<dbReference type="RefSeq" id="WP_011809626.1">
    <property type="nucleotide sequence ID" value="NC_008786.1"/>
</dbReference>
<dbReference type="OrthoDB" id="9801799at2"/>
<dbReference type="AlphaFoldDB" id="A1WJ13"/>
<dbReference type="KEGG" id="vei:Veis_1867"/>